<reference evidence="1 3" key="1">
    <citation type="submission" date="2021-06" db="EMBL/GenBank/DDBJ databases">
        <title>Genome sequence of Babesia caballi.</title>
        <authorList>
            <person name="Yamagishi J."/>
            <person name="Kidaka T."/>
            <person name="Ochi A."/>
        </authorList>
    </citation>
    <scope>NUCLEOTIDE SEQUENCE [LARGE SCALE GENOMIC DNA]</scope>
    <source>
        <strain evidence="1">USDA-D6B2</strain>
    </source>
</reference>
<gene>
    <name evidence="1" type="ORF">BcabD6B2_49020</name>
    <name evidence="2" type="ORF">BcabD6B2_53720</name>
</gene>
<dbReference type="RefSeq" id="XP_067717536.1">
    <property type="nucleotide sequence ID" value="XM_067861435.1"/>
</dbReference>
<protein>
    <submittedName>
        <fullName evidence="1">Extracellular matrix-binding ebh, putative</fullName>
    </submittedName>
</protein>
<dbReference type="GeneID" id="94196948"/>
<sequence length="124" mass="13863">MTTGKSLTDPPENLKEAIDWVIKIKNDNNTDDLAATLEKFLKRDGSDAAVRVKGVYEKICEKFCNISDTLDGRPAPVLKYYLKNLEMFEPVKRPDDETNEKMLERLKGGSASFTSYITTLAGGL</sequence>
<organism evidence="1 3">
    <name type="scientific">Babesia caballi</name>
    <dbReference type="NCBI Taxonomy" id="5871"/>
    <lineage>
        <taxon>Eukaryota</taxon>
        <taxon>Sar</taxon>
        <taxon>Alveolata</taxon>
        <taxon>Apicomplexa</taxon>
        <taxon>Aconoidasida</taxon>
        <taxon>Piroplasmida</taxon>
        <taxon>Babesiidae</taxon>
        <taxon>Babesia</taxon>
    </lineage>
</organism>
<dbReference type="AlphaFoldDB" id="A0AAV4LZ09"/>
<evidence type="ECO:0000313" key="3">
    <source>
        <dbReference type="Proteomes" id="UP001497744"/>
    </source>
</evidence>
<evidence type="ECO:0000313" key="2">
    <source>
        <dbReference type="EMBL" id="GIX65937.1"/>
    </source>
</evidence>
<dbReference type="Proteomes" id="UP001497744">
    <property type="component" value="Unassembled WGS sequence"/>
</dbReference>
<evidence type="ECO:0000313" key="1">
    <source>
        <dbReference type="EMBL" id="GIX65467.1"/>
    </source>
</evidence>
<dbReference type="EMBL" id="BPLF01000005">
    <property type="protein sequence ID" value="GIX65937.1"/>
    <property type="molecule type" value="Genomic_DNA"/>
</dbReference>
<dbReference type="EMBL" id="BPLF01000004">
    <property type="protein sequence ID" value="GIX65467.1"/>
    <property type="molecule type" value="Genomic_DNA"/>
</dbReference>
<proteinExistence type="predicted"/>
<name>A0AAV4LZ09_BABCB</name>
<accession>A0AAV4LZ09</accession>
<comment type="caution">
    <text evidence="1">The sequence shown here is derived from an EMBL/GenBank/DDBJ whole genome shotgun (WGS) entry which is preliminary data.</text>
</comment>
<keyword evidence="3" id="KW-1185">Reference proteome</keyword>